<reference evidence="3" key="1">
    <citation type="submission" date="2017-09" db="EMBL/GenBank/DDBJ databases">
        <title>Depth-based differentiation of microbial function through sediment-hosted aquifers and enrichment of novel symbionts in the deep terrestrial subsurface.</title>
        <authorList>
            <person name="Probst A.J."/>
            <person name="Ladd B."/>
            <person name="Jarett J.K."/>
            <person name="Geller-Mcgrath D.E."/>
            <person name="Sieber C.M.K."/>
            <person name="Emerson J.B."/>
            <person name="Anantharaman K."/>
            <person name="Thomas B.C."/>
            <person name="Malmstrom R."/>
            <person name="Stieglmeier M."/>
            <person name="Klingl A."/>
            <person name="Woyke T."/>
            <person name="Ryan C.M."/>
            <person name="Banfield J.F."/>
        </authorList>
    </citation>
    <scope>NUCLEOTIDE SEQUENCE [LARGE SCALE GENOMIC DNA]</scope>
</reference>
<evidence type="ECO:0000259" key="1">
    <source>
        <dbReference type="Pfam" id="PF01863"/>
    </source>
</evidence>
<comment type="caution">
    <text evidence="2">The sequence shown here is derived from an EMBL/GenBank/DDBJ whole genome shotgun (WGS) entry which is preliminary data.</text>
</comment>
<dbReference type="EMBL" id="PFAM01000023">
    <property type="protein sequence ID" value="PIT95739.1"/>
    <property type="molecule type" value="Genomic_DNA"/>
</dbReference>
<gene>
    <name evidence="2" type="ORF">COT94_04085</name>
</gene>
<organism evidence="2 3">
    <name type="scientific">Candidatus Falkowbacteria bacterium CG10_big_fil_rev_8_21_14_0_10_37_14</name>
    <dbReference type="NCBI Taxonomy" id="1974561"/>
    <lineage>
        <taxon>Bacteria</taxon>
        <taxon>Candidatus Falkowiibacteriota</taxon>
    </lineage>
</organism>
<dbReference type="AlphaFoldDB" id="A0A2M6WSG1"/>
<dbReference type="PANTHER" id="PTHR30399:SF1">
    <property type="entry name" value="UTP PYROPHOSPHATASE"/>
    <property type="match status" value="1"/>
</dbReference>
<evidence type="ECO:0000313" key="3">
    <source>
        <dbReference type="Proteomes" id="UP000228533"/>
    </source>
</evidence>
<accession>A0A2M6WSG1</accession>
<protein>
    <recommendedName>
        <fullName evidence="1">YgjP-like metallopeptidase domain-containing protein</fullName>
    </recommendedName>
</protein>
<dbReference type="InterPro" id="IPR002725">
    <property type="entry name" value="YgjP-like_metallopeptidase"/>
</dbReference>
<dbReference type="Gene3D" id="3.30.2010.10">
    <property type="entry name" value="Metalloproteases ('zincins'), catalytic domain"/>
    <property type="match status" value="1"/>
</dbReference>
<dbReference type="Proteomes" id="UP000228533">
    <property type="component" value="Unassembled WGS sequence"/>
</dbReference>
<dbReference type="InterPro" id="IPR053136">
    <property type="entry name" value="UTP_pyrophosphatase-like"/>
</dbReference>
<dbReference type="PANTHER" id="PTHR30399">
    <property type="entry name" value="UNCHARACTERIZED PROTEIN YGJP"/>
    <property type="match status" value="1"/>
</dbReference>
<name>A0A2M6WSG1_9BACT</name>
<dbReference type="CDD" id="cd07344">
    <property type="entry name" value="M48_yhfN_like"/>
    <property type="match status" value="1"/>
</dbReference>
<feature type="domain" description="YgjP-like metallopeptidase" evidence="1">
    <location>
        <begin position="26"/>
        <end position="121"/>
    </location>
</feature>
<evidence type="ECO:0000313" key="2">
    <source>
        <dbReference type="EMBL" id="PIT95739.1"/>
    </source>
</evidence>
<dbReference type="Pfam" id="PF01863">
    <property type="entry name" value="YgjP-like"/>
    <property type="match status" value="1"/>
</dbReference>
<proteinExistence type="predicted"/>
<sequence length="125" mass="15229">MFYFWTKVKRHIKRQRPKVVPADLHRVRVLILNRVEFFNKQLNFKIGRISIRNQRTRWGSCSSKGNLNFNSHLINLPLELLDYVVVHELCHLKQLNHSQDFWLLVEQVLPNFRQLRKQLKTYHIQ</sequence>